<feature type="compositionally biased region" description="Basic residues" evidence="1">
    <location>
        <begin position="1"/>
        <end position="11"/>
    </location>
</feature>
<dbReference type="EMBL" id="CP133620">
    <property type="protein sequence ID" value="WMV46357.1"/>
    <property type="molecule type" value="Genomic_DNA"/>
</dbReference>
<sequence>NQGWNRGRKKDRYIPPHVRQKPKDNEGGQIEDTLLRILNKVEGYDRVLKEIKENVLNLNQMVTSHSILITKLETQSGQILSHLNPRQQWGLPSDTMAN</sequence>
<evidence type="ECO:0000256" key="1">
    <source>
        <dbReference type="SAM" id="MobiDB-lite"/>
    </source>
</evidence>
<feature type="non-terminal residue" evidence="2">
    <location>
        <position position="98"/>
    </location>
</feature>
<feature type="non-terminal residue" evidence="2">
    <location>
        <position position="1"/>
    </location>
</feature>
<evidence type="ECO:0000313" key="3">
    <source>
        <dbReference type="Proteomes" id="UP001234989"/>
    </source>
</evidence>
<organism evidence="2 3">
    <name type="scientific">Solanum verrucosum</name>
    <dbReference type="NCBI Taxonomy" id="315347"/>
    <lineage>
        <taxon>Eukaryota</taxon>
        <taxon>Viridiplantae</taxon>
        <taxon>Streptophyta</taxon>
        <taxon>Embryophyta</taxon>
        <taxon>Tracheophyta</taxon>
        <taxon>Spermatophyta</taxon>
        <taxon>Magnoliopsida</taxon>
        <taxon>eudicotyledons</taxon>
        <taxon>Gunneridae</taxon>
        <taxon>Pentapetalae</taxon>
        <taxon>asterids</taxon>
        <taxon>lamiids</taxon>
        <taxon>Solanales</taxon>
        <taxon>Solanaceae</taxon>
        <taxon>Solanoideae</taxon>
        <taxon>Solaneae</taxon>
        <taxon>Solanum</taxon>
    </lineage>
</organism>
<keyword evidence="3" id="KW-1185">Reference proteome</keyword>
<name>A0AAF0UHT5_SOLVR</name>
<dbReference type="AlphaFoldDB" id="A0AAF0UHT5"/>
<dbReference type="Proteomes" id="UP001234989">
    <property type="component" value="Chromosome 9"/>
</dbReference>
<proteinExistence type="predicted"/>
<feature type="region of interest" description="Disordered" evidence="1">
    <location>
        <begin position="1"/>
        <end position="28"/>
    </location>
</feature>
<gene>
    <name evidence="2" type="ORF">MTR67_039742</name>
</gene>
<accession>A0AAF0UHT5</accession>
<evidence type="ECO:0000313" key="2">
    <source>
        <dbReference type="EMBL" id="WMV46357.1"/>
    </source>
</evidence>
<protein>
    <submittedName>
        <fullName evidence="2">Uncharacterized protein</fullName>
    </submittedName>
</protein>
<reference evidence="2" key="1">
    <citation type="submission" date="2023-08" db="EMBL/GenBank/DDBJ databases">
        <title>A de novo genome assembly of Solanum verrucosum Schlechtendal, a Mexican diploid species geographically isolated from the other diploid A-genome species in potato relatives.</title>
        <authorList>
            <person name="Hosaka K."/>
        </authorList>
    </citation>
    <scope>NUCLEOTIDE SEQUENCE</scope>
    <source>
        <tissue evidence="2">Young leaves</tissue>
    </source>
</reference>